<evidence type="ECO:0000313" key="8">
    <source>
        <dbReference type="Proteomes" id="UP000297014"/>
    </source>
</evidence>
<dbReference type="eggNOG" id="COG1793">
    <property type="taxonomic scope" value="Bacteria"/>
</dbReference>
<dbReference type="InterPro" id="IPR014145">
    <property type="entry name" value="LigD_pol_dom"/>
</dbReference>
<gene>
    <name evidence="6" type="ORF">AJ85_09415</name>
    <name evidence="5" type="ORF">BALCAV_0217500</name>
</gene>
<reference evidence="6 8" key="2">
    <citation type="submission" date="2014-01" db="EMBL/GenBank/DDBJ databases">
        <title>Draft genome sequencing of Bacillus alcalophilus CGMCC 1.3604.</title>
        <authorList>
            <person name="Yang J."/>
            <person name="Diao L."/>
            <person name="Yang S."/>
        </authorList>
    </citation>
    <scope>NUCLEOTIDE SEQUENCE [LARGE SCALE GENOMIC DNA]</scope>
    <source>
        <strain evidence="6 8">CGMCC 1.3604</strain>
    </source>
</reference>
<proteinExistence type="inferred from homology"/>
<dbReference type="InterPro" id="IPR014143">
    <property type="entry name" value="NHEJ_ligase_prk"/>
</dbReference>
<dbReference type="NCBIfam" id="NF007211">
    <property type="entry name" value="PRK09633.1"/>
    <property type="match status" value="1"/>
</dbReference>
<dbReference type="Pfam" id="PF01068">
    <property type="entry name" value="DNA_ligase_A_M"/>
    <property type="match status" value="1"/>
</dbReference>
<dbReference type="InterPro" id="IPR012310">
    <property type="entry name" value="DNA_ligase_ATP-dep_cent"/>
</dbReference>
<evidence type="ECO:0000256" key="2">
    <source>
        <dbReference type="ARBA" id="ARBA00049990"/>
    </source>
</evidence>
<dbReference type="STRING" id="1218173.BALCAV_0217500"/>
<keyword evidence="5" id="KW-0436">Ligase</keyword>
<comment type="similarity">
    <text evidence="2">In the N-terminal section; belongs to the LigD polymerase family.</text>
</comment>
<evidence type="ECO:0000313" key="7">
    <source>
        <dbReference type="Proteomes" id="UP000002754"/>
    </source>
</evidence>
<dbReference type="GO" id="GO:0003910">
    <property type="term" value="F:DNA ligase (ATP) activity"/>
    <property type="evidence" value="ECO:0007669"/>
    <property type="project" value="InterPro"/>
</dbReference>
<protein>
    <submittedName>
        <fullName evidence="5">ATP-dependent DNA ligase</fullName>
    </submittedName>
</protein>
<dbReference type="Proteomes" id="UP000002754">
    <property type="component" value="Unassembled WGS sequence"/>
</dbReference>
<accession>A0A094WET4</accession>
<evidence type="ECO:0000313" key="6">
    <source>
        <dbReference type="EMBL" id="THG90688.1"/>
    </source>
</evidence>
<feature type="domain" description="ATP-dependent DNA ligase family profile" evidence="3">
    <location>
        <begin position="15"/>
        <end position="198"/>
    </location>
</feature>
<name>A0A094WET4_ALKAL</name>
<dbReference type="Gene3D" id="3.90.920.10">
    <property type="entry name" value="DNA primase, PRIM domain"/>
    <property type="match status" value="1"/>
</dbReference>
<dbReference type="Pfam" id="PF21686">
    <property type="entry name" value="LigD_Prim-Pol"/>
    <property type="match status" value="1"/>
</dbReference>
<dbReference type="InterPro" id="IPR052171">
    <property type="entry name" value="NHEJ_LigD"/>
</dbReference>
<dbReference type="OrthoDB" id="9802472at2"/>
<dbReference type="PANTHER" id="PTHR42705:SF2">
    <property type="entry name" value="BIFUNCTIONAL NON-HOMOLOGOUS END JOINING PROTEIN LIGD"/>
    <property type="match status" value="1"/>
</dbReference>
<dbReference type="PROSITE" id="PS00333">
    <property type="entry name" value="DNA_LIGASE_A2"/>
    <property type="match status" value="1"/>
</dbReference>
<evidence type="ECO:0000313" key="5">
    <source>
        <dbReference type="EMBL" id="KGA96239.1"/>
    </source>
</evidence>
<dbReference type="GO" id="GO:0005524">
    <property type="term" value="F:ATP binding"/>
    <property type="evidence" value="ECO:0007669"/>
    <property type="project" value="InterPro"/>
</dbReference>
<dbReference type="InterPro" id="IPR016059">
    <property type="entry name" value="DNA_ligase_ATP-dep_CS"/>
</dbReference>
<dbReference type="eggNOG" id="COG3285">
    <property type="taxonomic scope" value="Bacteria"/>
</dbReference>
<dbReference type="PANTHER" id="PTHR42705">
    <property type="entry name" value="BIFUNCTIONAL NON-HOMOLOGOUS END JOINING PROTEIN LIGD"/>
    <property type="match status" value="1"/>
</dbReference>
<dbReference type="GO" id="GO:0006310">
    <property type="term" value="P:DNA recombination"/>
    <property type="evidence" value="ECO:0007669"/>
    <property type="project" value="InterPro"/>
</dbReference>
<dbReference type="NCBIfam" id="TIGR02778">
    <property type="entry name" value="ligD_pol"/>
    <property type="match status" value="1"/>
</dbReference>
<feature type="domain" description="DNA ligase D polymerase" evidence="4">
    <location>
        <begin position="331"/>
        <end position="578"/>
    </location>
</feature>
<sequence>MKPMLLTTTTELPIGDDWLYEIKYDGFRCLFEWKEEIPRLLSRNGNDLSPMFPEIIKDSERMYEQIKAFLPLILDGELVYLINPYHSDFKIVQRRGKLRTKSQIRKFSERLPTQFLAFDFLEKKGLSLEEKSLTVRKKELSAFFSSIGQQKVLQLTQTFNDLDEITQVMKAHFSEGIVAKKKKSIYTQMRSQEWLKYKNYRFVHVIVTSYEKQNGYFKGVVYKGDRLVEVVNFSHGMSNEEKRTLSTLFQKNGELIQKEVWQLPPSICVKVGCIGFDGKHLREPLFDSFLLEEVPEECTWQTMQRQLTPFPEQVKVTRENKPVWPKLELLKEDYLSYLQYMFPYLLPFLNDRLLTTIRYPHGANSEAFYQKNCPDYAPEFVQTFNVEEIEYILCNDLETLLWLGNQLALEFHIPFQQKDQIKPSEIVFDLDPPSVNEFSLAITAAKKMKEVFEQFSLNAFVKTSGNKGIQLYLPLPEEIFTYRETRLFCEFVSEYICEQNPELFTLERLKKNRNGRLYIDYLQHDQGKTIIAPYSPRGHERGLIATPLYWDEVDDNLNPNLFTVQYVLERIRSDGDPFRTFRSELEEQKENFQTVIEQLIVLKEQRKRR</sequence>
<comment type="caution">
    <text evidence="5">The sequence shown here is derived from an EMBL/GenBank/DDBJ whole genome shotgun (WGS) entry which is preliminary data.</text>
</comment>
<dbReference type="RefSeq" id="WP_003321557.1">
    <property type="nucleotide sequence ID" value="NZ_ALPT02000072.1"/>
</dbReference>
<dbReference type="Gene3D" id="3.30.470.30">
    <property type="entry name" value="DNA ligase/mRNA capping enzyme"/>
    <property type="match status" value="1"/>
</dbReference>
<dbReference type="EMBL" id="JALP01000125">
    <property type="protein sequence ID" value="THG90688.1"/>
    <property type="molecule type" value="Genomic_DNA"/>
</dbReference>
<dbReference type="EMBL" id="ALPT02000072">
    <property type="protein sequence ID" value="KGA96239.1"/>
    <property type="molecule type" value="Genomic_DNA"/>
</dbReference>
<evidence type="ECO:0000259" key="4">
    <source>
        <dbReference type="Pfam" id="PF21686"/>
    </source>
</evidence>
<comment type="similarity">
    <text evidence="1">In the C-terminal section; belongs to the ATP-dependent DNA ligase family.</text>
</comment>
<evidence type="ECO:0000256" key="1">
    <source>
        <dbReference type="ARBA" id="ARBA00049981"/>
    </source>
</evidence>
<dbReference type="AlphaFoldDB" id="A0A094WET4"/>
<dbReference type="GO" id="GO:0006281">
    <property type="term" value="P:DNA repair"/>
    <property type="evidence" value="ECO:0007669"/>
    <property type="project" value="InterPro"/>
</dbReference>
<organism evidence="5 7">
    <name type="scientific">Alkalihalobacillus alcalophilus ATCC 27647 = CGMCC 1.3604</name>
    <dbReference type="NCBI Taxonomy" id="1218173"/>
    <lineage>
        <taxon>Bacteria</taxon>
        <taxon>Bacillati</taxon>
        <taxon>Bacillota</taxon>
        <taxon>Bacilli</taxon>
        <taxon>Bacillales</taxon>
        <taxon>Bacillaceae</taxon>
        <taxon>Alkalihalobacillus</taxon>
    </lineage>
</organism>
<keyword evidence="7" id="KW-1185">Reference proteome</keyword>
<reference evidence="5 7" key="1">
    <citation type="journal article" date="2014" name="Genome Announc.">
        <title>Draft Genome Sequence of Bacillus alcalophilus AV1934, a Classic Alkaliphile Isolated from Human Feces in 1934.</title>
        <authorList>
            <person name="Attie O."/>
            <person name="Jayaprakash A."/>
            <person name="Shah H."/>
            <person name="Paulsen I.T."/>
            <person name="Morino M."/>
            <person name="Takahashi Y."/>
            <person name="Narumi I."/>
            <person name="Sachidanandam R."/>
            <person name="Satoh K."/>
            <person name="Ito M."/>
            <person name="Krulwich T.A."/>
        </authorList>
    </citation>
    <scope>NUCLEOTIDE SEQUENCE [LARGE SCALE GENOMIC DNA]</scope>
    <source>
        <strain evidence="5 7">AV1934</strain>
    </source>
</reference>
<evidence type="ECO:0000259" key="3">
    <source>
        <dbReference type="Pfam" id="PF01068"/>
    </source>
</evidence>
<dbReference type="SUPFAM" id="SSF56091">
    <property type="entry name" value="DNA ligase/mRNA capping enzyme, catalytic domain"/>
    <property type="match status" value="1"/>
</dbReference>
<dbReference type="NCBIfam" id="TIGR02776">
    <property type="entry name" value="NHEJ_ligase_prk"/>
    <property type="match status" value="1"/>
</dbReference>
<dbReference type="Proteomes" id="UP000297014">
    <property type="component" value="Unassembled WGS sequence"/>
</dbReference>